<keyword evidence="2" id="KW-1185">Reference proteome</keyword>
<reference evidence="1" key="1">
    <citation type="journal article" date="2021" name="New Phytol.">
        <title>Evolutionary innovations through gain and loss of genes in the ectomycorrhizal Boletales.</title>
        <authorList>
            <person name="Wu G."/>
            <person name="Miyauchi S."/>
            <person name="Morin E."/>
            <person name="Kuo A."/>
            <person name="Drula E."/>
            <person name="Varga T."/>
            <person name="Kohler A."/>
            <person name="Feng B."/>
            <person name="Cao Y."/>
            <person name="Lipzen A."/>
            <person name="Daum C."/>
            <person name="Hundley H."/>
            <person name="Pangilinan J."/>
            <person name="Johnson J."/>
            <person name="Barry K."/>
            <person name="LaButti K."/>
            <person name="Ng V."/>
            <person name="Ahrendt S."/>
            <person name="Min B."/>
            <person name="Choi I.G."/>
            <person name="Park H."/>
            <person name="Plett J.M."/>
            <person name="Magnuson J."/>
            <person name="Spatafora J.W."/>
            <person name="Nagy L.G."/>
            <person name="Henrissat B."/>
            <person name="Grigoriev I.V."/>
            <person name="Yang Z.L."/>
            <person name="Xu J."/>
            <person name="Martin F.M."/>
        </authorList>
    </citation>
    <scope>NUCLEOTIDE SEQUENCE</scope>
    <source>
        <strain evidence="1">ATCC 28755</strain>
    </source>
</reference>
<proteinExistence type="predicted"/>
<dbReference type="Proteomes" id="UP000790377">
    <property type="component" value="Unassembled WGS sequence"/>
</dbReference>
<protein>
    <submittedName>
        <fullName evidence="1">Uncharacterized protein</fullName>
    </submittedName>
</protein>
<sequence length="326" mass="34831">MFCKVLAHQTPFILDRFTLLLWSTFLLLGQSFVQPTFAQILINGQVYTKGLAIVDAPAPNSNFQANNNLPIAIDVSGDGRLSQSAQVPGSTLSTRFEELQIFLVSYGNNYNATVSTGPGLLTQESGSTVKHLTFTIPQCTPSGQYELTFYENSVINDQAYYSITPIPIVVTGSSSEQCTSLNELLPVPQPSSPPSQNPWIACSSTQCTTVTGYSSSMPTSSGTGGGGFTTSYSPSAVTVTVEEHPSTTTVYLTSTATLTETVSGTIVMSTIVYTSTTMIVIEPSSSGNYVGYIPVNIADSLLFPRAYLAVAAIIFFSAFWTLNNCL</sequence>
<gene>
    <name evidence="1" type="ORF">BJ138DRAFT_1122741</name>
</gene>
<comment type="caution">
    <text evidence="1">The sequence shown here is derived from an EMBL/GenBank/DDBJ whole genome shotgun (WGS) entry which is preliminary data.</text>
</comment>
<organism evidence="1 2">
    <name type="scientific">Hygrophoropsis aurantiaca</name>
    <dbReference type="NCBI Taxonomy" id="72124"/>
    <lineage>
        <taxon>Eukaryota</taxon>
        <taxon>Fungi</taxon>
        <taxon>Dikarya</taxon>
        <taxon>Basidiomycota</taxon>
        <taxon>Agaricomycotina</taxon>
        <taxon>Agaricomycetes</taxon>
        <taxon>Agaricomycetidae</taxon>
        <taxon>Boletales</taxon>
        <taxon>Coniophorineae</taxon>
        <taxon>Hygrophoropsidaceae</taxon>
        <taxon>Hygrophoropsis</taxon>
    </lineage>
</organism>
<evidence type="ECO:0000313" key="2">
    <source>
        <dbReference type="Proteomes" id="UP000790377"/>
    </source>
</evidence>
<accession>A0ACB8AQA9</accession>
<name>A0ACB8AQA9_9AGAM</name>
<dbReference type="EMBL" id="MU267601">
    <property type="protein sequence ID" value="KAH7915380.1"/>
    <property type="molecule type" value="Genomic_DNA"/>
</dbReference>
<evidence type="ECO:0000313" key="1">
    <source>
        <dbReference type="EMBL" id="KAH7915380.1"/>
    </source>
</evidence>